<dbReference type="InterPro" id="IPR049712">
    <property type="entry name" value="Poly_export"/>
</dbReference>
<keyword evidence="9" id="KW-0406">Ion transport</keyword>
<keyword evidence="14" id="KW-0449">Lipoprotein</keyword>
<evidence type="ECO:0000256" key="10">
    <source>
        <dbReference type="ARBA" id="ARBA00023114"/>
    </source>
</evidence>
<keyword evidence="11" id="KW-0472">Membrane</keyword>
<evidence type="ECO:0000256" key="12">
    <source>
        <dbReference type="ARBA" id="ARBA00023139"/>
    </source>
</evidence>
<reference evidence="18" key="2">
    <citation type="submission" date="2020-09" db="EMBL/GenBank/DDBJ databases">
        <authorList>
            <person name="Sun Q."/>
            <person name="Ohkuma M."/>
        </authorList>
    </citation>
    <scope>NUCLEOTIDE SEQUENCE</scope>
    <source>
        <strain evidence="18">JCM 13919</strain>
    </source>
</reference>
<dbReference type="PROSITE" id="PS51257">
    <property type="entry name" value="PROKAR_LIPOPROTEIN"/>
    <property type="match status" value="1"/>
</dbReference>
<dbReference type="Gene3D" id="1.20.5.70">
    <property type="match status" value="1"/>
</dbReference>
<evidence type="ECO:0000256" key="3">
    <source>
        <dbReference type="ARBA" id="ARBA00022448"/>
    </source>
</evidence>
<keyword evidence="3" id="KW-0813">Transport</keyword>
<keyword evidence="6" id="KW-0812">Transmembrane</keyword>
<evidence type="ECO:0000313" key="19">
    <source>
        <dbReference type="Proteomes" id="UP000630149"/>
    </source>
</evidence>
<reference evidence="18" key="1">
    <citation type="journal article" date="2014" name="Int. J. Syst. Evol. Microbiol.">
        <title>Complete genome sequence of Corynebacterium casei LMG S-19264T (=DSM 44701T), isolated from a smear-ripened cheese.</title>
        <authorList>
            <consortium name="US DOE Joint Genome Institute (JGI-PGF)"/>
            <person name="Walter F."/>
            <person name="Albersmeier A."/>
            <person name="Kalinowski J."/>
            <person name="Ruckert C."/>
        </authorList>
    </citation>
    <scope>NUCLEOTIDE SEQUENCE</scope>
    <source>
        <strain evidence="18">JCM 13919</strain>
    </source>
</reference>
<organism evidence="18 19">
    <name type="scientific">Legionella impletisoli</name>
    <dbReference type="NCBI Taxonomy" id="343510"/>
    <lineage>
        <taxon>Bacteria</taxon>
        <taxon>Pseudomonadati</taxon>
        <taxon>Pseudomonadota</taxon>
        <taxon>Gammaproteobacteria</taxon>
        <taxon>Legionellales</taxon>
        <taxon>Legionellaceae</taxon>
        <taxon>Legionella</taxon>
    </lineage>
</organism>
<evidence type="ECO:0000259" key="15">
    <source>
        <dbReference type="Pfam" id="PF02563"/>
    </source>
</evidence>
<evidence type="ECO:0000256" key="6">
    <source>
        <dbReference type="ARBA" id="ARBA00022692"/>
    </source>
</evidence>
<dbReference type="Pfam" id="PF22461">
    <property type="entry name" value="SLBB_2"/>
    <property type="match status" value="1"/>
</dbReference>
<evidence type="ECO:0000259" key="17">
    <source>
        <dbReference type="Pfam" id="PF22461"/>
    </source>
</evidence>
<evidence type="ECO:0000256" key="5">
    <source>
        <dbReference type="ARBA" id="ARBA00022597"/>
    </source>
</evidence>
<dbReference type="Pfam" id="PF02563">
    <property type="entry name" value="Poly_export"/>
    <property type="match status" value="1"/>
</dbReference>
<protein>
    <recommendedName>
        <fullName evidence="20">Polysaccharide export protein</fullName>
    </recommendedName>
</protein>
<comment type="similarity">
    <text evidence="2">Belongs to the BexD/CtrA/VexA family.</text>
</comment>
<feature type="domain" description="SLBB" evidence="17">
    <location>
        <begin position="160"/>
        <end position="242"/>
    </location>
</feature>
<dbReference type="GO" id="GO:0009279">
    <property type="term" value="C:cell outer membrane"/>
    <property type="evidence" value="ECO:0007669"/>
    <property type="project" value="UniProtKB-SubCell"/>
</dbReference>
<gene>
    <name evidence="18" type="ORF">GCM10007966_08470</name>
</gene>
<evidence type="ECO:0000256" key="9">
    <source>
        <dbReference type="ARBA" id="ARBA00023065"/>
    </source>
</evidence>
<dbReference type="RefSeq" id="WP_165481109.1">
    <property type="nucleotide sequence ID" value="NZ_BMOB01000003.1"/>
</dbReference>
<dbReference type="PANTHER" id="PTHR33619">
    <property type="entry name" value="POLYSACCHARIDE EXPORT PROTEIN GFCE-RELATED"/>
    <property type="match status" value="1"/>
</dbReference>
<sequence length="274" mass="30342">MRKVISIVGTSILFSGCSIMPGMQNLDNVQMRKMVIPEKIEVHPTLIPITPTLIADQKVSVYHYHVAPADVLSINVWQHPEFDFLERPSANLATTAGIQGAAGQPGYLVNADGLIYFPLVGYVKVAGKTVDEIRGVITARLKKYVPNPQVNVRVADYRGQKVYVLGEVNKPGFLPLNDQPLTIADALTLSGWINPDAAAPGYTYVIRGNYKEPLIFWLDAKTPDKMLLAERFSLRPGDILYVSSAPATRWNRVLNQLLPTIQTVWYTQAIVNNS</sequence>
<dbReference type="InterPro" id="IPR003715">
    <property type="entry name" value="Poly_export_N"/>
</dbReference>
<keyword evidence="19" id="KW-1185">Reference proteome</keyword>
<evidence type="ECO:0000256" key="7">
    <source>
        <dbReference type="ARBA" id="ARBA00022729"/>
    </source>
</evidence>
<evidence type="ECO:0000256" key="2">
    <source>
        <dbReference type="ARBA" id="ARBA00009450"/>
    </source>
</evidence>
<dbReference type="GO" id="GO:0015159">
    <property type="term" value="F:polysaccharide transmembrane transporter activity"/>
    <property type="evidence" value="ECO:0007669"/>
    <property type="project" value="InterPro"/>
</dbReference>
<proteinExistence type="inferred from homology"/>
<keyword evidence="10" id="KW-0626">Porin</keyword>
<evidence type="ECO:0008006" key="20">
    <source>
        <dbReference type="Google" id="ProtNLM"/>
    </source>
</evidence>
<evidence type="ECO:0000256" key="11">
    <source>
        <dbReference type="ARBA" id="ARBA00023136"/>
    </source>
</evidence>
<dbReference type="Gene3D" id="3.10.560.10">
    <property type="entry name" value="Outer membrane lipoprotein wza domain like"/>
    <property type="match status" value="1"/>
</dbReference>
<dbReference type="EMBL" id="BMOB01000003">
    <property type="protein sequence ID" value="GGI82250.1"/>
    <property type="molecule type" value="Genomic_DNA"/>
</dbReference>
<feature type="domain" description="Polysaccharide export protein N-terminal" evidence="15">
    <location>
        <begin position="61"/>
        <end position="154"/>
    </location>
</feature>
<dbReference type="PANTHER" id="PTHR33619:SF3">
    <property type="entry name" value="POLYSACCHARIDE EXPORT PROTEIN GFCE-RELATED"/>
    <property type="match status" value="1"/>
</dbReference>
<keyword evidence="12" id="KW-0564">Palmitate</keyword>
<evidence type="ECO:0000256" key="8">
    <source>
        <dbReference type="ARBA" id="ARBA00023047"/>
    </source>
</evidence>
<evidence type="ECO:0000256" key="4">
    <source>
        <dbReference type="ARBA" id="ARBA00022452"/>
    </source>
</evidence>
<evidence type="ECO:0000256" key="13">
    <source>
        <dbReference type="ARBA" id="ARBA00023237"/>
    </source>
</evidence>
<dbReference type="GO" id="GO:0015288">
    <property type="term" value="F:porin activity"/>
    <property type="evidence" value="ECO:0007669"/>
    <property type="project" value="UniProtKB-KW"/>
</dbReference>
<keyword evidence="5" id="KW-0762">Sugar transport</keyword>
<dbReference type="Proteomes" id="UP000630149">
    <property type="component" value="Unassembled WGS sequence"/>
</dbReference>
<dbReference type="InterPro" id="IPR040716">
    <property type="entry name" value="Wza_C"/>
</dbReference>
<comment type="caution">
    <text evidence="18">The sequence shown here is derived from an EMBL/GenBank/DDBJ whole genome shotgun (WGS) entry which is preliminary data.</text>
</comment>
<name>A0A917JR75_9GAMM</name>
<evidence type="ECO:0000256" key="1">
    <source>
        <dbReference type="ARBA" id="ARBA00004571"/>
    </source>
</evidence>
<keyword evidence="4" id="KW-1134">Transmembrane beta strand</keyword>
<dbReference type="Pfam" id="PF18412">
    <property type="entry name" value="Wza_C"/>
    <property type="match status" value="1"/>
</dbReference>
<evidence type="ECO:0000259" key="16">
    <source>
        <dbReference type="Pfam" id="PF18412"/>
    </source>
</evidence>
<evidence type="ECO:0000256" key="14">
    <source>
        <dbReference type="ARBA" id="ARBA00023288"/>
    </source>
</evidence>
<dbReference type="GO" id="GO:0046930">
    <property type="term" value="C:pore complex"/>
    <property type="evidence" value="ECO:0007669"/>
    <property type="project" value="UniProtKB-KW"/>
</dbReference>
<dbReference type="AlphaFoldDB" id="A0A917JR75"/>
<comment type="subcellular location">
    <subcellularLocation>
        <location evidence="1">Cell outer membrane</location>
        <topology evidence="1">Multi-pass membrane protein</topology>
    </subcellularLocation>
</comment>
<accession>A0A917JR75</accession>
<keyword evidence="13" id="KW-0998">Cell outer membrane</keyword>
<evidence type="ECO:0000313" key="18">
    <source>
        <dbReference type="EMBL" id="GGI82250.1"/>
    </source>
</evidence>
<feature type="domain" description="Outer-membrane lipoprotein Wza C-terminal" evidence="16">
    <location>
        <begin position="245"/>
        <end position="264"/>
    </location>
</feature>
<dbReference type="GO" id="GO:0006811">
    <property type="term" value="P:monoatomic ion transport"/>
    <property type="evidence" value="ECO:0007669"/>
    <property type="project" value="UniProtKB-KW"/>
</dbReference>
<keyword evidence="7" id="KW-0732">Signal</keyword>
<dbReference type="InterPro" id="IPR054765">
    <property type="entry name" value="SLBB_dom"/>
</dbReference>
<keyword evidence="8" id="KW-0625">Polysaccharide transport</keyword>